<feature type="chain" id="PRO_5007829659" description="Secreted protein" evidence="1">
    <location>
        <begin position="21"/>
        <end position="200"/>
    </location>
</feature>
<gene>
    <name evidence="2" type="ORF">N473_06320</name>
</gene>
<reference evidence="2 3" key="1">
    <citation type="submission" date="2013-07" db="EMBL/GenBank/DDBJ databases">
        <title>Comparative Genomic and Metabolomic Analysis of Twelve Strains of Pseudoalteromonas luteoviolacea.</title>
        <authorList>
            <person name="Vynne N.G."/>
            <person name="Mansson M."/>
            <person name="Gram L."/>
        </authorList>
    </citation>
    <scope>NUCLEOTIDE SEQUENCE [LARGE SCALE GENOMIC DNA]</scope>
    <source>
        <strain evidence="2 3">CPMOR-1</strain>
    </source>
</reference>
<protein>
    <recommendedName>
        <fullName evidence="4">Secreted protein</fullName>
    </recommendedName>
</protein>
<comment type="caution">
    <text evidence="2">The sequence shown here is derived from an EMBL/GenBank/DDBJ whole genome shotgun (WGS) entry which is preliminary data.</text>
</comment>
<dbReference type="PATRIC" id="fig|1365248.3.peg.5289"/>
<dbReference type="AlphaFoldDB" id="A0A161YC97"/>
<dbReference type="EMBL" id="AUYC01000095">
    <property type="protein sequence ID" value="KZN57496.1"/>
    <property type="molecule type" value="Genomic_DNA"/>
</dbReference>
<dbReference type="RefSeq" id="WP_063370293.1">
    <property type="nucleotide sequence ID" value="NZ_AUYC01000095.1"/>
</dbReference>
<accession>A0A161YC97</accession>
<organism evidence="2 3">
    <name type="scientific">Pseudoalteromonas luteoviolacea CPMOR-1</name>
    <dbReference type="NCBI Taxonomy" id="1365248"/>
    <lineage>
        <taxon>Bacteria</taxon>
        <taxon>Pseudomonadati</taxon>
        <taxon>Pseudomonadota</taxon>
        <taxon>Gammaproteobacteria</taxon>
        <taxon>Alteromonadales</taxon>
        <taxon>Pseudoalteromonadaceae</taxon>
        <taxon>Pseudoalteromonas</taxon>
    </lineage>
</organism>
<keyword evidence="1" id="KW-0732">Signal</keyword>
<name>A0A161YC97_9GAMM</name>
<sequence>MKNITSVMLLLMSVGTNAVASHDDTPLQRDVDLLSDVLSGVPVELSLQDIKTLSSMSEEQILSAARAVVRPEPVYIGGARYTLERSNFTPIYETRFIKVIFGIKIPITYLTGLETSFAVDGDFGQGLFFDIGGRSSMPMTLSASCGSFNATDSGSKWLISKRQNTRGSCKHMRLKFSLDKPTFPNNFDVNLNIMISEQLN</sequence>
<evidence type="ECO:0000256" key="1">
    <source>
        <dbReference type="SAM" id="SignalP"/>
    </source>
</evidence>
<evidence type="ECO:0008006" key="4">
    <source>
        <dbReference type="Google" id="ProtNLM"/>
    </source>
</evidence>
<evidence type="ECO:0000313" key="2">
    <source>
        <dbReference type="EMBL" id="KZN57496.1"/>
    </source>
</evidence>
<feature type="signal peptide" evidence="1">
    <location>
        <begin position="1"/>
        <end position="20"/>
    </location>
</feature>
<proteinExistence type="predicted"/>
<evidence type="ECO:0000313" key="3">
    <source>
        <dbReference type="Proteomes" id="UP000076486"/>
    </source>
</evidence>
<dbReference type="Proteomes" id="UP000076486">
    <property type="component" value="Unassembled WGS sequence"/>
</dbReference>